<dbReference type="EMBL" id="KQ085964">
    <property type="protein sequence ID" value="KLO13136.1"/>
    <property type="molecule type" value="Genomic_DNA"/>
</dbReference>
<keyword evidence="2" id="KW-1185">Reference proteome</keyword>
<proteinExistence type="predicted"/>
<sequence length="114" mass="12228">MRSKLISLAFTQAVGGVYLNSFMTVLHSRYSTYNASQIGSFDLGRDSDPTGGELFSVALRNLNGVQSTGKKPNAFTIHITKETHTVIDEGDHVGIAESDSENVILPSTPVACPK</sequence>
<evidence type="ECO:0000313" key="1">
    <source>
        <dbReference type="EMBL" id="KLO13136.1"/>
    </source>
</evidence>
<evidence type="ECO:0000313" key="2">
    <source>
        <dbReference type="Proteomes" id="UP000053477"/>
    </source>
</evidence>
<organism evidence="1 2">
    <name type="scientific">Schizopora paradoxa</name>
    <dbReference type="NCBI Taxonomy" id="27342"/>
    <lineage>
        <taxon>Eukaryota</taxon>
        <taxon>Fungi</taxon>
        <taxon>Dikarya</taxon>
        <taxon>Basidiomycota</taxon>
        <taxon>Agaricomycotina</taxon>
        <taxon>Agaricomycetes</taxon>
        <taxon>Hymenochaetales</taxon>
        <taxon>Schizoporaceae</taxon>
        <taxon>Schizopora</taxon>
    </lineage>
</organism>
<dbReference type="InParanoid" id="A0A0H2S8D6"/>
<protein>
    <submittedName>
        <fullName evidence="1">Uncharacterized protein</fullName>
    </submittedName>
</protein>
<dbReference type="Proteomes" id="UP000053477">
    <property type="component" value="Unassembled WGS sequence"/>
</dbReference>
<accession>A0A0H2S8D6</accession>
<name>A0A0H2S8D6_9AGAM</name>
<reference evidence="1 2" key="1">
    <citation type="submission" date="2015-04" db="EMBL/GenBank/DDBJ databases">
        <title>Complete genome sequence of Schizopora paradoxa KUC8140, a cosmopolitan wood degrader in East Asia.</title>
        <authorList>
            <consortium name="DOE Joint Genome Institute"/>
            <person name="Min B."/>
            <person name="Park H."/>
            <person name="Jang Y."/>
            <person name="Kim J.-J."/>
            <person name="Kim K.H."/>
            <person name="Pangilinan J."/>
            <person name="Lipzen A."/>
            <person name="Riley R."/>
            <person name="Grigoriev I.V."/>
            <person name="Spatafora J.W."/>
            <person name="Choi I.-G."/>
        </authorList>
    </citation>
    <scope>NUCLEOTIDE SEQUENCE [LARGE SCALE GENOMIC DNA]</scope>
    <source>
        <strain evidence="1 2">KUC8140</strain>
    </source>
</reference>
<dbReference type="AlphaFoldDB" id="A0A0H2S8D6"/>
<gene>
    <name evidence="1" type="ORF">SCHPADRAFT_379184</name>
</gene>